<feature type="region of interest" description="Disordered" evidence="1">
    <location>
        <begin position="70"/>
        <end position="97"/>
    </location>
</feature>
<evidence type="ECO:0000313" key="2">
    <source>
        <dbReference type="EMBL" id="KAJ3585181.1"/>
    </source>
</evidence>
<dbReference type="AlphaFoldDB" id="A0A9Q0DCJ1"/>
<evidence type="ECO:0000313" key="3">
    <source>
        <dbReference type="Proteomes" id="UP001148018"/>
    </source>
</evidence>
<gene>
    <name evidence="2" type="ORF">NHX12_013902</name>
</gene>
<organism evidence="2 3">
    <name type="scientific">Muraenolepis orangiensis</name>
    <name type="common">Patagonian moray cod</name>
    <dbReference type="NCBI Taxonomy" id="630683"/>
    <lineage>
        <taxon>Eukaryota</taxon>
        <taxon>Metazoa</taxon>
        <taxon>Chordata</taxon>
        <taxon>Craniata</taxon>
        <taxon>Vertebrata</taxon>
        <taxon>Euteleostomi</taxon>
        <taxon>Actinopterygii</taxon>
        <taxon>Neopterygii</taxon>
        <taxon>Teleostei</taxon>
        <taxon>Neoteleostei</taxon>
        <taxon>Acanthomorphata</taxon>
        <taxon>Zeiogadaria</taxon>
        <taxon>Gadariae</taxon>
        <taxon>Gadiformes</taxon>
        <taxon>Muraenolepidoidei</taxon>
        <taxon>Muraenolepididae</taxon>
        <taxon>Muraenolepis</taxon>
    </lineage>
</organism>
<name>A0A9Q0DCJ1_9TELE</name>
<evidence type="ECO:0000256" key="1">
    <source>
        <dbReference type="SAM" id="MobiDB-lite"/>
    </source>
</evidence>
<dbReference type="Proteomes" id="UP001148018">
    <property type="component" value="Unassembled WGS sequence"/>
</dbReference>
<sequence>MLDRKGSIMSPAGGPPSSRGSRRPRVSRFQDRVQSSPSTLPVGKIAMRTPAVGLLCLQPAGLEQARRRLVKPSNRGPQGPLTAGCPLKTDDLLGLSD</sequence>
<keyword evidence="3" id="KW-1185">Reference proteome</keyword>
<feature type="region of interest" description="Disordered" evidence="1">
    <location>
        <begin position="1"/>
        <end position="44"/>
    </location>
</feature>
<accession>A0A9Q0DCJ1</accession>
<dbReference type="EMBL" id="JANIIK010000118">
    <property type="protein sequence ID" value="KAJ3585181.1"/>
    <property type="molecule type" value="Genomic_DNA"/>
</dbReference>
<proteinExistence type="predicted"/>
<reference evidence="2" key="1">
    <citation type="submission" date="2022-07" db="EMBL/GenBank/DDBJ databases">
        <title>Chromosome-level genome of Muraenolepis orangiensis.</title>
        <authorList>
            <person name="Kim J."/>
        </authorList>
    </citation>
    <scope>NUCLEOTIDE SEQUENCE</scope>
    <source>
        <strain evidence="2">KU_S4_2022</strain>
        <tissue evidence="2">Muscle</tissue>
    </source>
</reference>
<protein>
    <submittedName>
        <fullName evidence="2">Uncharacterized protein</fullName>
    </submittedName>
</protein>
<comment type="caution">
    <text evidence="2">The sequence shown here is derived from an EMBL/GenBank/DDBJ whole genome shotgun (WGS) entry which is preliminary data.</text>
</comment>
<feature type="compositionally biased region" description="Low complexity" evidence="1">
    <location>
        <begin position="10"/>
        <end position="19"/>
    </location>
</feature>